<dbReference type="Proteomes" id="UP000295351">
    <property type="component" value="Unassembled WGS sequence"/>
</dbReference>
<evidence type="ECO:0000313" key="1">
    <source>
        <dbReference type="EMBL" id="TCN41450.1"/>
    </source>
</evidence>
<reference evidence="1 2" key="1">
    <citation type="submission" date="2019-03" db="EMBL/GenBank/DDBJ databases">
        <title>Genomic Encyclopedia of Type Strains, Phase IV (KMG-IV): sequencing the most valuable type-strain genomes for metagenomic binning, comparative biology and taxonomic classification.</title>
        <authorList>
            <person name="Goeker M."/>
        </authorList>
    </citation>
    <scope>NUCLEOTIDE SEQUENCE [LARGE SCALE GENOMIC DNA]</scope>
    <source>
        <strain evidence="1 2">DSM 18401</strain>
    </source>
</reference>
<dbReference type="RefSeq" id="WP_133035344.1">
    <property type="nucleotide sequence ID" value="NZ_BAABEI010000012.1"/>
</dbReference>
<sequence>MAITGPQRPTDYADRFSDCEQAIEAELQALIARAVEAGWGETEACVAIGSLADHHVLSILANEQLEMRISAGDRHGIVLQGKR</sequence>
<keyword evidence="2" id="KW-1185">Reference proteome</keyword>
<protein>
    <submittedName>
        <fullName evidence="1">Uncharacterized protein</fullName>
    </submittedName>
</protein>
<dbReference type="EMBL" id="SLVX01000013">
    <property type="protein sequence ID" value="TCN41450.1"/>
    <property type="molecule type" value="Genomic_DNA"/>
</dbReference>
<evidence type="ECO:0000313" key="2">
    <source>
        <dbReference type="Proteomes" id="UP000295351"/>
    </source>
</evidence>
<comment type="caution">
    <text evidence="1">The sequence shown here is derived from an EMBL/GenBank/DDBJ whole genome shotgun (WGS) entry which is preliminary data.</text>
</comment>
<organism evidence="1 2">
    <name type="scientific">Shinella granuli</name>
    <dbReference type="NCBI Taxonomy" id="323621"/>
    <lineage>
        <taxon>Bacteria</taxon>
        <taxon>Pseudomonadati</taxon>
        <taxon>Pseudomonadota</taxon>
        <taxon>Alphaproteobacteria</taxon>
        <taxon>Hyphomicrobiales</taxon>
        <taxon>Rhizobiaceae</taxon>
        <taxon>Shinella</taxon>
    </lineage>
</organism>
<dbReference type="AlphaFoldDB" id="A0A4V2RHR2"/>
<gene>
    <name evidence="1" type="ORF">EV665_11335</name>
</gene>
<proteinExistence type="predicted"/>
<name>A0A4V2RHR2_SHIGR</name>
<accession>A0A4V2RHR2</accession>